<comment type="cofactor">
    <cofactor evidence="1">
        <name>Mg(2+)</name>
        <dbReference type="ChEBI" id="CHEBI:18420"/>
    </cofactor>
</comment>
<accession>A0A1G6HAS9</accession>
<evidence type="ECO:0000256" key="6">
    <source>
        <dbReference type="RuleBase" id="RU004466"/>
    </source>
</evidence>
<dbReference type="GO" id="GO:0004659">
    <property type="term" value="F:prenyltransferase activity"/>
    <property type="evidence" value="ECO:0007669"/>
    <property type="project" value="InterPro"/>
</dbReference>
<dbReference type="STRING" id="1612202.SAMN05421734_102425"/>
<dbReference type="EMBL" id="FMYI01000002">
    <property type="protein sequence ID" value="SDB91321.1"/>
    <property type="molecule type" value="Genomic_DNA"/>
</dbReference>
<evidence type="ECO:0000256" key="5">
    <source>
        <dbReference type="ARBA" id="ARBA00022842"/>
    </source>
</evidence>
<evidence type="ECO:0000313" key="7">
    <source>
        <dbReference type="EMBL" id="SDB91321.1"/>
    </source>
</evidence>
<evidence type="ECO:0000256" key="1">
    <source>
        <dbReference type="ARBA" id="ARBA00001946"/>
    </source>
</evidence>
<dbReference type="PANTHER" id="PTHR12001:SF69">
    <property type="entry name" value="ALL TRANS-POLYPRENYL-DIPHOSPHATE SYNTHASE PDSS1"/>
    <property type="match status" value="1"/>
</dbReference>
<name>A0A1G6HAS9_9BACI</name>
<dbReference type="GO" id="GO:0046872">
    <property type="term" value="F:metal ion binding"/>
    <property type="evidence" value="ECO:0007669"/>
    <property type="project" value="UniProtKB-KW"/>
</dbReference>
<protein>
    <submittedName>
        <fullName evidence="7">Heptaprenyl diphosphate synthase</fullName>
    </submittedName>
</protein>
<dbReference type="Proteomes" id="UP000242949">
    <property type="component" value="Unassembled WGS sequence"/>
</dbReference>
<dbReference type="Pfam" id="PF00348">
    <property type="entry name" value="polyprenyl_synt"/>
    <property type="match status" value="1"/>
</dbReference>
<dbReference type="SUPFAM" id="SSF48576">
    <property type="entry name" value="Terpenoid synthases"/>
    <property type="match status" value="1"/>
</dbReference>
<dbReference type="InterPro" id="IPR008949">
    <property type="entry name" value="Isoprenoid_synthase_dom_sf"/>
</dbReference>
<dbReference type="PANTHER" id="PTHR12001">
    <property type="entry name" value="GERANYLGERANYL PYROPHOSPHATE SYNTHASE"/>
    <property type="match status" value="1"/>
</dbReference>
<dbReference type="AlphaFoldDB" id="A0A1G6HAS9"/>
<evidence type="ECO:0000256" key="4">
    <source>
        <dbReference type="ARBA" id="ARBA00022723"/>
    </source>
</evidence>
<dbReference type="RefSeq" id="WP_090793603.1">
    <property type="nucleotide sequence ID" value="NZ_FMYI01000002.1"/>
</dbReference>
<organism evidence="7 8">
    <name type="scientific">Pelagirhabdus alkalitolerans</name>
    <dbReference type="NCBI Taxonomy" id="1612202"/>
    <lineage>
        <taxon>Bacteria</taxon>
        <taxon>Bacillati</taxon>
        <taxon>Bacillota</taxon>
        <taxon>Bacilli</taxon>
        <taxon>Bacillales</taxon>
        <taxon>Bacillaceae</taxon>
        <taxon>Pelagirhabdus</taxon>
    </lineage>
</organism>
<dbReference type="PROSITE" id="PS00444">
    <property type="entry name" value="POLYPRENYL_SYNTHASE_2"/>
    <property type="match status" value="1"/>
</dbReference>
<dbReference type="SFLD" id="SFLDS00005">
    <property type="entry name" value="Isoprenoid_Synthase_Type_I"/>
    <property type="match status" value="1"/>
</dbReference>
<keyword evidence="5" id="KW-0460">Magnesium</keyword>
<keyword evidence="4" id="KW-0479">Metal-binding</keyword>
<sequence>MEIPKRFDLIRQDLNDCNDLLINWLSSMPLRIKEPALELVTGGKRIRPILVITSSYYVEADRKRILHLAAIFELIHLASLIHDDVIDDADMRRDKPTLHKAQTTLYAINVANYLFAFALRKLTELNSTRLHCVMSRLLVDLTNGELMQLNSRNKLDKSVKTYLRKVRQKTAHFIGVSMQAPGLLLDSDTRIERDLYQFGYFFGMAFQIYDDLMDFHSYDRGKDTQLDLSDGYLTLPTILALDEKNIYDKVQQLFSGVLDDIDYQRLISEVRYDKGFNQSIQVKQWYLLKATKQLKKLPRKRETYILSSLVASLNNHPIDLFEK</sequence>
<keyword evidence="3 6" id="KW-0808">Transferase</keyword>
<keyword evidence="8" id="KW-1185">Reference proteome</keyword>
<dbReference type="InterPro" id="IPR000092">
    <property type="entry name" value="Polyprenyl_synt"/>
</dbReference>
<gene>
    <name evidence="7" type="ORF">SAMN05421734_102425</name>
</gene>
<dbReference type="GO" id="GO:0008299">
    <property type="term" value="P:isoprenoid biosynthetic process"/>
    <property type="evidence" value="ECO:0007669"/>
    <property type="project" value="InterPro"/>
</dbReference>
<evidence type="ECO:0000313" key="8">
    <source>
        <dbReference type="Proteomes" id="UP000242949"/>
    </source>
</evidence>
<dbReference type="CDD" id="cd00685">
    <property type="entry name" value="Trans_IPPS_HT"/>
    <property type="match status" value="1"/>
</dbReference>
<proteinExistence type="inferred from homology"/>
<dbReference type="InterPro" id="IPR033749">
    <property type="entry name" value="Polyprenyl_synt_CS"/>
</dbReference>
<dbReference type="Gene3D" id="1.10.600.10">
    <property type="entry name" value="Farnesyl Diphosphate Synthase"/>
    <property type="match status" value="1"/>
</dbReference>
<evidence type="ECO:0000256" key="2">
    <source>
        <dbReference type="ARBA" id="ARBA00006706"/>
    </source>
</evidence>
<comment type="similarity">
    <text evidence="2 6">Belongs to the FPP/GGPP synthase family.</text>
</comment>
<dbReference type="OrthoDB" id="9805316at2"/>
<evidence type="ECO:0000256" key="3">
    <source>
        <dbReference type="ARBA" id="ARBA00022679"/>
    </source>
</evidence>
<reference evidence="8" key="1">
    <citation type="submission" date="2016-09" db="EMBL/GenBank/DDBJ databases">
        <authorList>
            <person name="Varghese N."/>
            <person name="Submissions S."/>
        </authorList>
    </citation>
    <scope>NUCLEOTIDE SEQUENCE [LARGE SCALE GENOMIC DNA]</scope>
    <source>
        <strain evidence="8">S5</strain>
    </source>
</reference>